<protein>
    <submittedName>
        <fullName evidence="1">Uncharacterized protein</fullName>
    </submittedName>
</protein>
<dbReference type="Proteomes" id="UP000501773">
    <property type="component" value="Segment"/>
</dbReference>
<keyword evidence="2" id="KW-1185">Reference proteome</keyword>
<organism evidence="1 2">
    <name type="scientific">Enterococcus phage nattely</name>
    <dbReference type="NCBI Taxonomy" id="2719593"/>
    <lineage>
        <taxon>Viruses</taxon>
        <taxon>Duplodnaviria</taxon>
        <taxon>Heunggongvirae</taxon>
        <taxon>Uroviricota</taxon>
        <taxon>Caudoviricetes</taxon>
        <taxon>Andrewesvirinae</taxon>
        <taxon>Vipetofemvirus</taxon>
        <taxon>Vipetofemvirus nattely</taxon>
    </lineage>
</organism>
<evidence type="ECO:0000313" key="1">
    <source>
        <dbReference type="EMBL" id="QIQ66288.1"/>
    </source>
</evidence>
<reference evidence="2" key="1">
    <citation type="submission" date="2020-02" db="EMBL/GenBank/DDBJ databases">
        <authorList>
            <person name="Olsen N.S."/>
            <person name="Forero-Junco L."/>
            <person name="Kot W."/>
            <person name="Hansen L.H."/>
        </authorList>
    </citation>
    <scope>NUCLEOTIDE SEQUENCE [LARGE SCALE GENOMIC DNA]</scope>
</reference>
<gene>
    <name evidence="1" type="ORF">nattely_121</name>
</gene>
<name>A0A6G9LL92_9CAUD</name>
<dbReference type="EMBL" id="MT119360">
    <property type="protein sequence ID" value="QIQ66288.1"/>
    <property type="molecule type" value="Genomic_DNA"/>
</dbReference>
<proteinExistence type="predicted"/>
<accession>A0A6G9LL92</accession>
<sequence length="290" mass="34794">MKVLFAQPEIVRFEWELEVAITNLLEHNIKDIYVLFASFDPSISERLKQKYPHISIYRYEDNREYKGYIPSIRPYLWWKFLEENPEMEKEQFLYIDSDVIFREIPNIPQLKDNEWIGSDCSGYLSLDYIKGCENGPQIANKMLDIIGISEDQLNEHLGLHLGAQVLVNKPKKEFWEKVYHDSNTLWRYFATIDTNLQTWTAEMWSQCWNMVLFNYKPLTSDDFIFNWATDPIENWEKYKIFHNAGVTEDRKELFFKGKYVKNTPFFDDFSHISKDFCSYKYVQAIKKVKK</sequence>
<evidence type="ECO:0000313" key="2">
    <source>
        <dbReference type="Proteomes" id="UP000501773"/>
    </source>
</evidence>